<dbReference type="Proteomes" id="UP001202328">
    <property type="component" value="Unassembled WGS sequence"/>
</dbReference>
<evidence type="ECO:0000256" key="1">
    <source>
        <dbReference type="SAM" id="MobiDB-lite"/>
    </source>
</evidence>
<dbReference type="EMBL" id="JAJJMB010017985">
    <property type="protein sequence ID" value="KAI3833005.1"/>
    <property type="molecule type" value="Genomic_DNA"/>
</dbReference>
<sequence>GKCTKDVAKCNMDPASKVLNMGWIPSVNNGDKEGVGQMLETQGMSKEGVIVNGFKETSEKEETGMPSIESVYDKRSSMMAKDTEATSAPVEIMKKKKKKKKRSTKIKETLSVEEIQE</sequence>
<feature type="compositionally biased region" description="Basic residues" evidence="1">
    <location>
        <begin position="94"/>
        <end position="104"/>
    </location>
</feature>
<dbReference type="AlphaFoldDB" id="A0AAD4RVB6"/>
<name>A0AAD4RVB6_9MAGN</name>
<keyword evidence="3" id="KW-1185">Reference proteome</keyword>
<reference evidence="2" key="1">
    <citation type="submission" date="2022-04" db="EMBL/GenBank/DDBJ databases">
        <title>A functionally conserved STORR gene fusion in Papaver species that diverged 16.8 million years ago.</title>
        <authorList>
            <person name="Catania T."/>
        </authorList>
    </citation>
    <scope>NUCLEOTIDE SEQUENCE</scope>
    <source>
        <strain evidence="2">S-188037</strain>
    </source>
</reference>
<gene>
    <name evidence="2" type="ORF">MKW98_025889</name>
</gene>
<proteinExistence type="predicted"/>
<organism evidence="2 3">
    <name type="scientific">Papaver atlanticum</name>
    <dbReference type="NCBI Taxonomy" id="357466"/>
    <lineage>
        <taxon>Eukaryota</taxon>
        <taxon>Viridiplantae</taxon>
        <taxon>Streptophyta</taxon>
        <taxon>Embryophyta</taxon>
        <taxon>Tracheophyta</taxon>
        <taxon>Spermatophyta</taxon>
        <taxon>Magnoliopsida</taxon>
        <taxon>Ranunculales</taxon>
        <taxon>Papaveraceae</taxon>
        <taxon>Papaveroideae</taxon>
        <taxon>Papaver</taxon>
    </lineage>
</organism>
<feature type="non-terminal residue" evidence="2">
    <location>
        <position position="1"/>
    </location>
</feature>
<accession>A0AAD4RVB6</accession>
<evidence type="ECO:0000313" key="3">
    <source>
        <dbReference type="Proteomes" id="UP001202328"/>
    </source>
</evidence>
<feature type="region of interest" description="Disordered" evidence="1">
    <location>
        <begin position="72"/>
        <end position="117"/>
    </location>
</feature>
<protein>
    <submittedName>
        <fullName evidence="2">Uncharacterized protein</fullName>
    </submittedName>
</protein>
<evidence type="ECO:0000313" key="2">
    <source>
        <dbReference type="EMBL" id="KAI3833005.1"/>
    </source>
</evidence>
<feature type="compositionally biased region" description="Basic and acidic residues" evidence="1">
    <location>
        <begin position="72"/>
        <end position="84"/>
    </location>
</feature>
<comment type="caution">
    <text evidence="2">The sequence shown here is derived from an EMBL/GenBank/DDBJ whole genome shotgun (WGS) entry which is preliminary data.</text>
</comment>
<feature type="non-terminal residue" evidence="2">
    <location>
        <position position="117"/>
    </location>
</feature>